<evidence type="ECO:0000313" key="8">
    <source>
        <dbReference type="Proteomes" id="UP001445335"/>
    </source>
</evidence>
<evidence type="ECO:0000256" key="3">
    <source>
        <dbReference type="ARBA" id="ARBA00023242"/>
    </source>
</evidence>
<proteinExistence type="inferred from homology"/>
<dbReference type="Gene3D" id="3.30.40.10">
    <property type="entry name" value="Zinc/RING finger domain, C3HC4 (zinc finger)"/>
    <property type="match status" value="1"/>
</dbReference>
<dbReference type="GO" id="GO:0061630">
    <property type="term" value="F:ubiquitin protein ligase activity"/>
    <property type="evidence" value="ECO:0007669"/>
    <property type="project" value="InterPro"/>
</dbReference>
<reference evidence="7 8" key="1">
    <citation type="journal article" date="2024" name="Nat. Commun.">
        <title>Phylogenomics reveals the evolutionary origins of lichenization in chlorophyte algae.</title>
        <authorList>
            <person name="Puginier C."/>
            <person name="Libourel C."/>
            <person name="Otte J."/>
            <person name="Skaloud P."/>
            <person name="Haon M."/>
            <person name="Grisel S."/>
            <person name="Petersen M."/>
            <person name="Berrin J.G."/>
            <person name="Delaux P.M."/>
            <person name="Dal Grande F."/>
            <person name="Keller J."/>
        </authorList>
    </citation>
    <scope>NUCLEOTIDE SEQUENCE [LARGE SCALE GENOMIC DNA]</scope>
    <source>
        <strain evidence="7 8">SAG 245.80</strain>
    </source>
</reference>
<feature type="region of interest" description="Disordered" evidence="5">
    <location>
        <begin position="1"/>
        <end position="26"/>
    </location>
</feature>
<dbReference type="InterPro" id="IPR013083">
    <property type="entry name" value="Znf_RING/FYVE/PHD"/>
</dbReference>
<dbReference type="CDD" id="cd16661">
    <property type="entry name" value="RING-Ubox1_NOSIP"/>
    <property type="match status" value="1"/>
</dbReference>
<dbReference type="SUPFAM" id="SSF57850">
    <property type="entry name" value="RING/U-box"/>
    <property type="match status" value="1"/>
</dbReference>
<dbReference type="AlphaFoldDB" id="A0AAW1RGW8"/>
<gene>
    <name evidence="7" type="ORF">WJX81_004354</name>
</gene>
<evidence type="ECO:0000256" key="1">
    <source>
        <dbReference type="ARBA" id="ARBA00004123"/>
    </source>
</evidence>
<evidence type="ECO:0000313" key="7">
    <source>
        <dbReference type="EMBL" id="KAK9832517.1"/>
    </source>
</evidence>
<dbReference type="Pfam" id="PF15906">
    <property type="entry name" value="zf-NOSIP"/>
    <property type="match status" value="1"/>
</dbReference>
<comment type="similarity">
    <text evidence="2">Belongs to the NOSIP family.</text>
</comment>
<evidence type="ECO:0000256" key="2">
    <source>
        <dbReference type="ARBA" id="ARBA00008126"/>
    </source>
</evidence>
<dbReference type="InterPro" id="IPR016818">
    <property type="entry name" value="NOSIP"/>
</dbReference>
<evidence type="ECO:0000256" key="5">
    <source>
        <dbReference type="SAM" id="MobiDB-lite"/>
    </source>
</evidence>
<comment type="caution">
    <text evidence="7">The sequence shown here is derived from an EMBL/GenBank/DDBJ whole genome shotgun (WGS) entry which is preliminary data.</text>
</comment>
<dbReference type="EMBL" id="JALJOU010000041">
    <property type="protein sequence ID" value="KAK9832517.1"/>
    <property type="molecule type" value="Genomic_DNA"/>
</dbReference>
<name>A0AAW1RGW8_9CHLO</name>
<dbReference type="PANTHER" id="PTHR13063">
    <property type="entry name" value="ENOS INTERACTING PROTEIN"/>
    <property type="match status" value="1"/>
</dbReference>
<dbReference type="Proteomes" id="UP001445335">
    <property type="component" value="Unassembled WGS sequence"/>
</dbReference>
<feature type="coiled-coil region" evidence="4">
    <location>
        <begin position="72"/>
        <end position="110"/>
    </location>
</feature>
<sequence length="320" mass="35287">MGRGSRHSKNAGTMGSEAQTYSERAGQGYGTIRERLGKDAVGNYYDCRLSLQPVVDPVCTPDGYLYSREAILESLLQQKKANRRKLVAWEAQQQDELRKEEERQAVLQQTSLLAFDRQNHMGASDGHAQSLSMAIQAEAEAMLAEKKVVSSAITIQENAEKMKEMRAFWLPSKTPEARALLGRPDMDTFCPASGKKLRLKDLISVQLTRVPEGQTGFAVDPVTKDTFTNASRLVLLKPTGDVVLHETWKSCIAPEGHYNGIRVREKDVVELQRGGTGFAAHDGDKAQASKYWQMGPGSGRADLRGQHKAARSLGGLVMQN</sequence>
<comment type="subcellular location">
    <subcellularLocation>
        <location evidence="1">Nucleus</location>
    </subcellularLocation>
</comment>
<evidence type="ECO:0000256" key="4">
    <source>
        <dbReference type="SAM" id="Coils"/>
    </source>
</evidence>
<feature type="domain" description="Nitric oxide synthase-interacting protein zinc-finger" evidence="6">
    <location>
        <begin position="19"/>
        <end position="79"/>
    </location>
</feature>
<keyword evidence="4" id="KW-0175">Coiled coil</keyword>
<dbReference type="PANTHER" id="PTHR13063:SF10">
    <property type="entry name" value="NITRIC OXIDE SYNTHASE-INTERACTING PROTEIN"/>
    <property type="match status" value="1"/>
</dbReference>
<keyword evidence="8" id="KW-1185">Reference proteome</keyword>
<accession>A0AAW1RGW8</accession>
<evidence type="ECO:0000259" key="6">
    <source>
        <dbReference type="Pfam" id="PF15906"/>
    </source>
</evidence>
<feature type="compositionally biased region" description="Polar residues" evidence="5">
    <location>
        <begin position="10"/>
        <end position="22"/>
    </location>
</feature>
<protein>
    <recommendedName>
        <fullName evidence="6">Nitric oxide synthase-interacting protein zinc-finger domain-containing protein</fullName>
    </recommendedName>
</protein>
<dbReference type="GO" id="GO:0005634">
    <property type="term" value="C:nucleus"/>
    <property type="evidence" value="ECO:0007669"/>
    <property type="project" value="UniProtKB-SubCell"/>
</dbReference>
<dbReference type="InterPro" id="IPR031790">
    <property type="entry name" value="Znf-NOSIP"/>
</dbReference>
<organism evidence="7 8">
    <name type="scientific">Elliptochloris bilobata</name>
    <dbReference type="NCBI Taxonomy" id="381761"/>
    <lineage>
        <taxon>Eukaryota</taxon>
        <taxon>Viridiplantae</taxon>
        <taxon>Chlorophyta</taxon>
        <taxon>core chlorophytes</taxon>
        <taxon>Trebouxiophyceae</taxon>
        <taxon>Trebouxiophyceae incertae sedis</taxon>
        <taxon>Elliptochloris clade</taxon>
        <taxon>Elliptochloris</taxon>
    </lineage>
</organism>
<keyword evidence="3" id="KW-0539">Nucleus</keyword>